<name>A0ABX5KHW1_9BURK</name>
<evidence type="ECO:0000313" key="5">
    <source>
        <dbReference type="EMBL" id="PVX75653.1"/>
    </source>
</evidence>
<dbReference type="CDD" id="cd12107">
    <property type="entry name" value="Hemerythrin"/>
    <property type="match status" value="1"/>
</dbReference>
<dbReference type="InterPro" id="IPR035938">
    <property type="entry name" value="Hemerythrin-like_sf"/>
</dbReference>
<evidence type="ECO:0000259" key="4">
    <source>
        <dbReference type="Pfam" id="PF01814"/>
    </source>
</evidence>
<comment type="caution">
    <text evidence="5">The sequence shown here is derived from an EMBL/GenBank/DDBJ whole genome shotgun (WGS) entry which is preliminary data.</text>
</comment>
<evidence type="ECO:0000256" key="2">
    <source>
        <dbReference type="ARBA" id="ARBA00022723"/>
    </source>
</evidence>
<reference evidence="5 6" key="1">
    <citation type="submission" date="2018-05" db="EMBL/GenBank/DDBJ databases">
        <title>Genomic Encyclopedia of Type Strains, Phase IV (KMG-V): Genome sequencing to study the core and pangenomes of soil and plant-associated prokaryotes.</title>
        <authorList>
            <person name="Whitman W."/>
        </authorList>
    </citation>
    <scope>NUCLEOTIDE SEQUENCE [LARGE SCALE GENOMIC DNA]</scope>
    <source>
        <strain evidence="5 6">SCZa-39</strain>
    </source>
</reference>
<comment type="similarity">
    <text evidence="1">Belongs to the hemerythrin family.</text>
</comment>
<gene>
    <name evidence="5" type="ORF">C7402_11765</name>
</gene>
<keyword evidence="3" id="KW-0408">Iron</keyword>
<dbReference type="Proteomes" id="UP000245712">
    <property type="component" value="Unassembled WGS sequence"/>
</dbReference>
<evidence type="ECO:0000256" key="1">
    <source>
        <dbReference type="ARBA" id="ARBA00010587"/>
    </source>
</evidence>
<dbReference type="Gene3D" id="1.20.120.50">
    <property type="entry name" value="Hemerythrin-like"/>
    <property type="match status" value="1"/>
</dbReference>
<accession>A0ABX5KHW1</accession>
<dbReference type="NCBIfam" id="TIGR02481">
    <property type="entry name" value="hemeryth_dom"/>
    <property type="match status" value="1"/>
</dbReference>
<organism evidence="5 6">
    <name type="scientific">Paraburkholderia unamae</name>
    <dbReference type="NCBI Taxonomy" id="219649"/>
    <lineage>
        <taxon>Bacteria</taxon>
        <taxon>Pseudomonadati</taxon>
        <taxon>Pseudomonadota</taxon>
        <taxon>Betaproteobacteria</taxon>
        <taxon>Burkholderiales</taxon>
        <taxon>Burkholderiaceae</taxon>
        <taxon>Paraburkholderia</taxon>
    </lineage>
</organism>
<sequence length="160" mass="17727">MSDDSGFGWTDAYLLGYQPMDATHHEFVECVDALLSANDALAPAALDALIDHARRHFGEERDWMEASRFPARECHIEEHDKVMASVLEVRALVAQGDCTYVRPLARELARWFPGHADQMDSALAQWMVRKRLGGAPVVLRRDVLANAALAAGSPHDHPPS</sequence>
<dbReference type="InterPro" id="IPR012827">
    <property type="entry name" value="Hemerythrin_metal-bd"/>
</dbReference>
<dbReference type="PANTHER" id="PTHR37164:SF1">
    <property type="entry name" value="BACTERIOHEMERYTHRIN"/>
    <property type="match status" value="1"/>
</dbReference>
<feature type="domain" description="Hemerythrin-like" evidence="4">
    <location>
        <begin position="17"/>
        <end position="125"/>
    </location>
</feature>
<dbReference type="EMBL" id="QEOB01000017">
    <property type="protein sequence ID" value="PVX75653.1"/>
    <property type="molecule type" value="Genomic_DNA"/>
</dbReference>
<dbReference type="PANTHER" id="PTHR37164">
    <property type="entry name" value="BACTERIOHEMERYTHRIN"/>
    <property type="match status" value="1"/>
</dbReference>
<dbReference type="InterPro" id="IPR050669">
    <property type="entry name" value="Hemerythrin"/>
</dbReference>
<protein>
    <submittedName>
        <fullName evidence="5">Hemerythrin</fullName>
    </submittedName>
</protein>
<dbReference type="InterPro" id="IPR012312">
    <property type="entry name" value="Hemerythrin-like"/>
</dbReference>
<proteinExistence type="inferred from homology"/>
<dbReference type="Pfam" id="PF01814">
    <property type="entry name" value="Hemerythrin"/>
    <property type="match status" value="1"/>
</dbReference>
<keyword evidence="2" id="KW-0479">Metal-binding</keyword>
<dbReference type="SUPFAM" id="SSF47188">
    <property type="entry name" value="Hemerythrin-like"/>
    <property type="match status" value="1"/>
</dbReference>
<dbReference type="RefSeq" id="WP_116613459.1">
    <property type="nucleotide sequence ID" value="NZ_QEOB01000017.1"/>
</dbReference>
<evidence type="ECO:0000256" key="3">
    <source>
        <dbReference type="ARBA" id="ARBA00023004"/>
    </source>
</evidence>
<evidence type="ECO:0000313" key="6">
    <source>
        <dbReference type="Proteomes" id="UP000245712"/>
    </source>
</evidence>
<keyword evidence="6" id="KW-1185">Reference proteome</keyword>